<evidence type="ECO:0000256" key="2">
    <source>
        <dbReference type="ARBA" id="ARBA00022617"/>
    </source>
</evidence>
<keyword evidence="5 7" id="KW-0408">Iron</keyword>
<evidence type="ECO:0000313" key="8">
    <source>
        <dbReference type="EMBL" id="CAJ1508912.1"/>
    </source>
</evidence>
<dbReference type="Proteomes" id="UP001190464">
    <property type="component" value="Chromosome"/>
</dbReference>
<dbReference type="InterPro" id="IPR001128">
    <property type="entry name" value="Cyt_P450"/>
</dbReference>
<dbReference type="PROSITE" id="PS00086">
    <property type="entry name" value="CYTOCHROME_P450"/>
    <property type="match status" value="1"/>
</dbReference>
<evidence type="ECO:0000256" key="7">
    <source>
        <dbReference type="RuleBase" id="RU000461"/>
    </source>
</evidence>
<sequence length="398" mass="43283">MSTAAPVTDGHVAPELPYVAYADLPMARDRGEGWAALRDLGPVLAGDGWYYLTRREDVLAALRNWEVFSSRIPYDDMISPVPLVPLGFDPPEHTRYRQLLHRYFSPQTLIALLPSLQAQAAQIISEIAERDRCEVMAELATPYPSQVFLTLFGLPLEDRDRLVAWKDAIIALSLANDPSSVDLTPTVELYGYLAEAVAQQRKDPFPGVLSELLRGADSLSDSEAIGLSLVFVLAGLDTVTATIGATMLELARRPELRAGLRDDADGIAVFVEEMIRLEPAAPVVGRATTRPVTVAGVDLPAGAQVRLCLGAINRDGSDERSGDELVLDGKVHKHWGFGGGPHRCLGSHLARMELKLIVSEWLARIPEFELAPGFVPEITWPSATCALPTLQLRIGPSA</sequence>
<evidence type="ECO:0000256" key="4">
    <source>
        <dbReference type="ARBA" id="ARBA00023002"/>
    </source>
</evidence>
<name>A0ABM9M2A0_9MYCO</name>
<dbReference type="InterPro" id="IPR002397">
    <property type="entry name" value="Cyt_P450_B"/>
</dbReference>
<dbReference type="InterPro" id="IPR036396">
    <property type="entry name" value="Cyt_P450_sf"/>
</dbReference>
<dbReference type="PRINTS" id="PR00385">
    <property type="entry name" value="P450"/>
</dbReference>
<organism evidence="8 9">
    <name type="scientific">[Mycobacterium] holstebronense</name>
    <dbReference type="NCBI Taxonomy" id="3064288"/>
    <lineage>
        <taxon>Bacteria</taxon>
        <taxon>Bacillati</taxon>
        <taxon>Actinomycetota</taxon>
        <taxon>Actinomycetes</taxon>
        <taxon>Mycobacteriales</taxon>
        <taxon>Mycobacteriaceae</taxon>
        <taxon>Mycolicibacterium</taxon>
    </lineage>
</organism>
<evidence type="ECO:0000313" key="9">
    <source>
        <dbReference type="Proteomes" id="UP001190464"/>
    </source>
</evidence>
<evidence type="ECO:0000256" key="6">
    <source>
        <dbReference type="ARBA" id="ARBA00023033"/>
    </source>
</evidence>
<keyword evidence="2 7" id="KW-0349">Heme</keyword>
<dbReference type="PRINTS" id="PR00359">
    <property type="entry name" value="BP450"/>
</dbReference>
<dbReference type="RefSeq" id="WP_308484315.1">
    <property type="nucleotide sequence ID" value="NZ_OY726398.1"/>
</dbReference>
<evidence type="ECO:0000256" key="3">
    <source>
        <dbReference type="ARBA" id="ARBA00022723"/>
    </source>
</evidence>
<accession>A0ABM9M2A0</accession>
<reference evidence="8 9" key="1">
    <citation type="submission" date="2023-08" db="EMBL/GenBank/DDBJ databases">
        <authorList>
            <person name="Folkvardsen B D."/>
            <person name="Norman A."/>
        </authorList>
    </citation>
    <scope>NUCLEOTIDE SEQUENCE [LARGE SCALE GENOMIC DNA]</scope>
    <source>
        <strain evidence="8 9">Mu0102</strain>
    </source>
</reference>
<keyword evidence="9" id="KW-1185">Reference proteome</keyword>
<protein>
    <submittedName>
        <fullName evidence="8">Cytochrome P450</fullName>
    </submittedName>
</protein>
<dbReference type="SUPFAM" id="SSF48264">
    <property type="entry name" value="Cytochrome P450"/>
    <property type="match status" value="1"/>
</dbReference>
<keyword evidence="4 7" id="KW-0560">Oxidoreductase</keyword>
<dbReference type="EMBL" id="OY726398">
    <property type="protein sequence ID" value="CAJ1508912.1"/>
    <property type="molecule type" value="Genomic_DNA"/>
</dbReference>
<dbReference type="PANTHER" id="PTHR46696">
    <property type="entry name" value="P450, PUTATIVE (EUROFUNG)-RELATED"/>
    <property type="match status" value="1"/>
</dbReference>
<dbReference type="Pfam" id="PF00067">
    <property type="entry name" value="p450"/>
    <property type="match status" value="1"/>
</dbReference>
<evidence type="ECO:0000256" key="1">
    <source>
        <dbReference type="ARBA" id="ARBA00010617"/>
    </source>
</evidence>
<proteinExistence type="inferred from homology"/>
<dbReference type="InterPro" id="IPR017972">
    <property type="entry name" value="Cyt_P450_CS"/>
</dbReference>
<keyword evidence="6 7" id="KW-0503">Monooxygenase</keyword>
<keyword evidence="3 7" id="KW-0479">Metal-binding</keyword>
<dbReference type="Gene3D" id="1.10.630.10">
    <property type="entry name" value="Cytochrome P450"/>
    <property type="match status" value="1"/>
</dbReference>
<comment type="similarity">
    <text evidence="1 7">Belongs to the cytochrome P450 family.</text>
</comment>
<dbReference type="PANTHER" id="PTHR46696:SF6">
    <property type="entry name" value="P450, PUTATIVE (EUROFUNG)-RELATED"/>
    <property type="match status" value="1"/>
</dbReference>
<gene>
    <name evidence="8" type="ORF">MU0102_003564</name>
</gene>
<evidence type="ECO:0000256" key="5">
    <source>
        <dbReference type="ARBA" id="ARBA00023004"/>
    </source>
</evidence>